<evidence type="ECO:0000259" key="3">
    <source>
        <dbReference type="Pfam" id="PF00171"/>
    </source>
</evidence>
<dbReference type="PANTHER" id="PTHR43353">
    <property type="entry name" value="SUCCINATE-SEMIALDEHYDE DEHYDROGENASE, MITOCHONDRIAL"/>
    <property type="match status" value="1"/>
</dbReference>
<evidence type="ECO:0000313" key="5">
    <source>
        <dbReference type="Proteomes" id="UP000256913"/>
    </source>
</evidence>
<dbReference type="InterPro" id="IPR016162">
    <property type="entry name" value="Ald_DH_N"/>
</dbReference>
<dbReference type="EMBL" id="QUMQ01000001">
    <property type="protein sequence ID" value="REG00808.1"/>
    <property type="molecule type" value="Genomic_DNA"/>
</dbReference>
<accession>A0A3D9ZUG6</accession>
<dbReference type="InterPro" id="IPR015590">
    <property type="entry name" value="Aldehyde_DH_dom"/>
</dbReference>
<name>A0A3D9ZUG6_9ACTN</name>
<protein>
    <submittedName>
        <fullName evidence="4">Betaine-aldehyde dehydrogenase</fullName>
    </submittedName>
</protein>
<gene>
    <name evidence="4" type="ORF">DFJ67_6865</name>
</gene>
<dbReference type="Gene3D" id="3.40.605.10">
    <property type="entry name" value="Aldehyde Dehydrogenase, Chain A, domain 1"/>
    <property type="match status" value="1"/>
</dbReference>
<dbReference type="GO" id="GO:0009450">
    <property type="term" value="P:gamma-aminobutyric acid catabolic process"/>
    <property type="evidence" value="ECO:0007669"/>
    <property type="project" value="TreeGrafter"/>
</dbReference>
<dbReference type="Proteomes" id="UP000256913">
    <property type="component" value="Unassembled WGS sequence"/>
</dbReference>
<proteinExistence type="inferred from homology"/>
<evidence type="ECO:0000256" key="1">
    <source>
        <dbReference type="ARBA" id="ARBA00009986"/>
    </source>
</evidence>
<feature type="domain" description="Aldehyde dehydrogenase" evidence="3">
    <location>
        <begin position="15"/>
        <end position="477"/>
    </location>
</feature>
<dbReference type="OrthoDB" id="3802174at2"/>
<reference evidence="4 5" key="1">
    <citation type="submission" date="2018-08" db="EMBL/GenBank/DDBJ databases">
        <title>Sequencing the genomes of 1000 actinobacteria strains.</title>
        <authorList>
            <person name="Klenk H.-P."/>
        </authorList>
    </citation>
    <scope>NUCLEOTIDE SEQUENCE [LARGE SCALE GENOMIC DNA]</scope>
    <source>
        <strain evidence="4 5">DSM 44099</strain>
    </source>
</reference>
<dbReference type="RefSeq" id="WP_116076966.1">
    <property type="nucleotide sequence ID" value="NZ_BONB01000009.1"/>
</dbReference>
<comment type="caution">
    <text evidence="4">The sequence shown here is derived from an EMBL/GenBank/DDBJ whole genome shotgun (WGS) entry which is preliminary data.</text>
</comment>
<dbReference type="InterPro" id="IPR050740">
    <property type="entry name" value="Aldehyde_DH_Superfamily"/>
</dbReference>
<keyword evidence="2" id="KW-0560">Oxidoreductase</keyword>
<dbReference type="GO" id="GO:0004777">
    <property type="term" value="F:succinate-semialdehyde dehydrogenase (NAD+) activity"/>
    <property type="evidence" value="ECO:0007669"/>
    <property type="project" value="TreeGrafter"/>
</dbReference>
<sequence length="482" mass="51448">MSTLRTARHWINGKWVDSARHGDSVNPATGEVVGHYADAGQEEAEQAVRAATAAFHETTWAHDMEFRTKVLLEIAASFQRHERELADLTTLENGKTIWEAEFEVGFAKGNFTTAAALAQTTYGRVMEVEPGKHTMVVREPVGVAAVITPWNSPTALLARDLAPALAAGCTAVVKLPGQTPLLNEAISRVFEDVPSLPAGVVNVLTESGSEAAKWLVDSPDVPAIMFTGSTPTGRAIGAAAAKHVKRVGLELGGKTPHIVFDDADLDAALPVIEKSLTIFTGQFCITAGRLIVQRGVYGTVKQRLAERLANVTVGPGADRSVDMGSLIDQAGVERVDRLVEEAIAAGAVPVVRGGPAREGDLAKGAFYRPTLLEVTDPALPIVHQEVFGPVQTIQVFDTEAEAIALANDSEYGLGASVWSSDVNRPLRVARKVQAGMLWINDWGQLPNQFEIGGYKQSGVGHANGPGGIDHFLEYKTITQKFA</sequence>
<dbReference type="InterPro" id="IPR016161">
    <property type="entry name" value="Ald_DH/histidinol_DH"/>
</dbReference>
<dbReference type="FunFam" id="3.40.605.10:FF:000007">
    <property type="entry name" value="NAD/NADP-dependent betaine aldehyde dehydrogenase"/>
    <property type="match status" value="1"/>
</dbReference>
<dbReference type="AlphaFoldDB" id="A0A3D9ZUG6"/>
<evidence type="ECO:0000256" key="2">
    <source>
        <dbReference type="ARBA" id="ARBA00023002"/>
    </source>
</evidence>
<dbReference type="Pfam" id="PF00171">
    <property type="entry name" value="Aldedh"/>
    <property type="match status" value="1"/>
</dbReference>
<dbReference type="Gene3D" id="3.40.309.10">
    <property type="entry name" value="Aldehyde Dehydrogenase, Chain A, domain 2"/>
    <property type="match status" value="1"/>
</dbReference>
<keyword evidence="5" id="KW-1185">Reference proteome</keyword>
<dbReference type="SUPFAM" id="SSF53720">
    <property type="entry name" value="ALDH-like"/>
    <property type="match status" value="1"/>
</dbReference>
<dbReference type="PANTHER" id="PTHR43353:SF5">
    <property type="entry name" value="SUCCINATE-SEMIALDEHYDE DEHYDROGENASE, MITOCHONDRIAL"/>
    <property type="match status" value="1"/>
</dbReference>
<comment type="similarity">
    <text evidence="1">Belongs to the aldehyde dehydrogenase family.</text>
</comment>
<organism evidence="4 5">
    <name type="scientific">Asanoa ferruginea</name>
    <dbReference type="NCBI Taxonomy" id="53367"/>
    <lineage>
        <taxon>Bacteria</taxon>
        <taxon>Bacillati</taxon>
        <taxon>Actinomycetota</taxon>
        <taxon>Actinomycetes</taxon>
        <taxon>Micromonosporales</taxon>
        <taxon>Micromonosporaceae</taxon>
        <taxon>Asanoa</taxon>
    </lineage>
</organism>
<evidence type="ECO:0000313" key="4">
    <source>
        <dbReference type="EMBL" id="REG00808.1"/>
    </source>
</evidence>
<dbReference type="InterPro" id="IPR016163">
    <property type="entry name" value="Ald_DH_C"/>
</dbReference>